<proteinExistence type="predicted"/>
<dbReference type="SUPFAM" id="SSF52540">
    <property type="entry name" value="P-loop containing nucleoside triphosphate hydrolases"/>
    <property type="match status" value="1"/>
</dbReference>
<dbReference type="AlphaFoldDB" id="A0A6J8CRG4"/>
<feature type="domain" description="DNA helicase Pif1-like 2B" evidence="1">
    <location>
        <begin position="17"/>
        <end position="63"/>
    </location>
</feature>
<gene>
    <name evidence="2" type="ORF">MCOR_33417</name>
</gene>
<dbReference type="PANTHER" id="PTHR23274">
    <property type="entry name" value="DNA HELICASE-RELATED"/>
    <property type="match status" value="1"/>
</dbReference>
<evidence type="ECO:0000313" key="2">
    <source>
        <dbReference type="EMBL" id="CAC5399128.1"/>
    </source>
</evidence>
<evidence type="ECO:0000313" key="3">
    <source>
        <dbReference type="Proteomes" id="UP000507470"/>
    </source>
</evidence>
<dbReference type="PANTHER" id="PTHR23274:SF48">
    <property type="entry name" value="ATP-DEPENDENT DNA HELICASE"/>
    <property type="match status" value="1"/>
</dbReference>
<dbReference type="EMBL" id="CACVKT020005972">
    <property type="protein sequence ID" value="CAC5399128.1"/>
    <property type="molecule type" value="Genomic_DNA"/>
</dbReference>
<dbReference type="InterPro" id="IPR049163">
    <property type="entry name" value="Pif1-like_2B_dom"/>
</dbReference>
<dbReference type="GO" id="GO:0005657">
    <property type="term" value="C:replication fork"/>
    <property type="evidence" value="ECO:0007669"/>
    <property type="project" value="TreeGrafter"/>
</dbReference>
<name>A0A6J8CRG4_MYTCO</name>
<dbReference type="Proteomes" id="UP000507470">
    <property type="component" value="Unassembled WGS sequence"/>
</dbReference>
<dbReference type="GO" id="GO:0006260">
    <property type="term" value="P:DNA replication"/>
    <property type="evidence" value="ECO:0007669"/>
    <property type="project" value="TreeGrafter"/>
</dbReference>
<accession>A0A6J8CRG4</accession>
<dbReference type="InterPro" id="IPR027417">
    <property type="entry name" value="P-loop_NTPase"/>
</dbReference>
<organism evidence="2 3">
    <name type="scientific">Mytilus coruscus</name>
    <name type="common">Sea mussel</name>
    <dbReference type="NCBI Taxonomy" id="42192"/>
    <lineage>
        <taxon>Eukaryota</taxon>
        <taxon>Metazoa</taxon>
        <taxon>Spiralia</taxon>
        <taxon>Lophotrochozoa</taxon>
        <taxon>Mollusca</taxon>
        <taxon>Bivalvia</taxon>
        <taxon>Autobranchia</taxon>
        <taxon>Pteriomorphia</taxon>
        <taxon>Mytilida</taxon>
        <taxon>Mytiloidea</taxon>
        <taxon>Mytilidae</taxon>
        <taxon>Mytilinae</taxon>
        <taxon>Mytilus</taxon>
    </lineage>
</organism>
<sequence length="180" mass="19634">MGVTVDDESTAHLYPTEFLNSITPSGTPPHILTLKTNAPIMLLRNVNPAAGLLNGTRLTIQNLGTRVIEAKILSGTHSGKSVFLPRINVVPSDTGMPFQLKRRQFPIKPAFAMTIKKSQSQTLRKIGIQLAKPVFSHGQLYVALSRVGILNAISILPSPDSIIDGEYYTDNIVYEGVVRN</sequence>
<reference evidence="2 3" key="1">
    <citation type="submission" date="2020-06" db="EMBL/GenBank/DDBJ databases">
        <authorList>
            <person name="Li R."/>
            <person name="Bekaert M."/>
        </authorList>
    </citation>
    <scope>NUCLEOTIDE SEQUENCE [LARGE SCALE GENOMIC DNA]</scope>
    <source>
        <strain evidence="3">wild</strain>
    </source>
</reference>
<protein>
    <recommendedName>
        <fullName evidence="1">DNA helicase Pif1-like 2B domain-containing protein</fullName>
    </recommendedName>
</protein>
<keyword evidence="3" id="KW-1185">Reference proteome</keyword>
<dbReference type="OrthoDB" id="6265497at2759"/>
<evidence type="ECO:0000259" key="1">
    <source>
        <dbReference type="Pfam" id="PF21530"/>
    </source>
</evidence>
<dbReference type="Pfam" id="PF21530">
    <property type="entry name" value="Pif1_2B_dom"/>
    <property type="match status" value="1"/>
</dbReference>